<proteinExistence type="predicted"/>
<evidence type="ECO:0000313" key="1">
    <source>
        <dbReference type="EMBL" id="ESA19683.1"/>
    </source>
</evidence>
<organism evidence="1">
    <name type="scientific">Rhizophagus irregularis (strain DAOM 181602 / DAOM 197198 / MUCL 43194)</name>
    <name type="common">Arbuscular mycorrhizal fungus</name>
    <name type="synonym">Glomus intraradices</name>
    <dbReference type="NCBI Taxonomy" id="747089"/>
    <lineage>
        <taxon>Eukaryota</taxon>
        <taxon>Fungi</taxon>
        <taxon>Fungi incertae sedis</taxon>
        <taxon>Mucoromycota</taxon>
        <taxon>Glomeromycotina</taxon>
        <taxon>Glomeromycetes</taxon>
        <taxon>Glomerales</taxon>
        <taxon>Glomeraceae</taxon>
        <taxon>Rhizophagus</taxon>
    </lineage>
</organism>
<dbReference type="EMBL" id="KI278027">
    <property type="protein sequence ID" value="ESA19683.1"/>
    <property type="molecule type" value="Genomic_DNA"/>
</dbReference>
<dbReference type="HOGENOM" id="CLU_1714251_0_0_1"/>
<protein>
    <submittedName>
        <fullName evidence="1">Uncharacterized protein</fullName>
    </submittedName>
</protein>
<reference evidence="1" key="1">
    <citation type="submission" date="2013-07" db="EMBL/GenBank/DDBJ databases">
        <title>The genome of an arbuscular mycorrhizal fungus provides insights into the evolution of the oldest plant symbiosis.</title>
        <authorList>
            <consortium name="DOE Joint Genome Institute"/>
            <person name="Tisserant E."/>
            <person name="Malbreil M."/>
            <person name="Kuo A."/>
            <person name="Kohler A."/>
            <person name="Symeonidi A."/>
            <person name="Balestrini R."/>
            <person name="Charron P."/>
            <person name="Duensing N."/>
            <person name="Frei-dit-Frey N."/>
            <person name="Gianinazzi-Pearson V."/>
            <person name="Gilbert B."/>
            <person name="Handa Y."/>
            <person name="Hijri M."/>
            <person name="Kaul R."/>
            <person name="Kawaguchi M."/>
            <person name="Krajinski F."/>
            <person name="Lammers P."/>
            <person name="Lapierre D."/>
            <person name="Masclaux F.G."/>
            <person name="Murat C."/>
            <person name="Morin E."/>
            <person name="Ndikumana S."/>
            <person name="Pagni M."/>
            <person name="Petitpierre D."/>
            <person name="Requena N."/>
            <person name="Rosikiewicz P."/>
            <person name="Riley R."/>
            <person name="Saito K."/>
            <person name="San Clemente H."/>
            <person name="Shapiro H."/>
            <person name="van Tuinen D."/>
            <person name="Becard G."/>
            <person name="Bonfante P."/>
            <person name="Paszkowski U."/>
            <person name="Shachar-Hill Y."/>
            <person name="Young J.P."/>
            <person name="Sanders I.R."/>
            <person name="Henrissat B."/>
            <person name="Rensing S.A."/>
            <person name="Grigoriev I.V."/>
            <person name="Corradi N."/>
            <person name="Roux C."/>
            <person name="Martin F."/>
        </authorList>
    </citation>
    <scope>NUCLEOTIDE SEQUENCE</scope>
    <source>
        <strain evidence="1">DAOM 197198</strain>
    </source>
</reference>
<accession>U9UM88</accession>
<gene>
    <name evidence="1" type="ORF">GLOINDRAFT_92745</name>
</gene>
<name>U9UM88_RHIID</name>
<sequence>MLYISQIELQNCEAELSSKSFELQTLKTGCGVFKQYVSNMVKQSSIKKYHTQSPIPENQNKETLGAGITGYSFLYSASVKRNTIIIYVVHILDIQVRLFSDAKNHVRDNNPINSFPIEETLSHTHSPLQSSDETPNEIALFRTWRNFQSCNTL</sequence>
<dbReference type="AlphaFoldDB" id="U9UM88"/>